<evidence type="ECO:0000256" key="1">
    <source>
        <dbReference type="ARBA" id="ARBA00010746"/>
    </source>
</evidence>
<proteinExistence type="inferred from homology"/>
<dbReference type="GO" id="GO:0048046">
    <property type="term" value="C:apoplast"/>
    <property type="evidence" value="ECO:0007669"/>
    <property type="project" value="UniProtKB-SubCell"/>
</dbReference>
<protein>
    <recommendedName>
        <fullName evidence="4">Dirigent protein</fullName>
    </recommendedName>
</protein>
<comment type="subunit">
    <text evidence="2 4">Homodimer.</text>
</comment>
<sequence length="185" mass="20544">MLNPTLPSTFLLLLLLLITLSHATNPHHQHHHRRGHEKLSHLRFYWHDVVSGRNPTAVRVAEATTTNASPTGFGAVVMIDDPLTESPELGSRLVGRAQGMYASSDKEAVGLIMAMNFVFVEGKHNGSTLTVLGRNQVFTETREMPVVGGSGLFRFARGYVQARTHWFDMNTGDATVEYNVFVLHH</sequence>
<dbReference type="InterPro" id="IPR044859">
    <property type="entry name" value="Allene_oxi_cyc_Dirigent"/>
</dbReference>
<dbReference type="GO" id="GO:0009699">
    <property type="term" value="P:phenylpropanoid biosynthetic process"/>
    <property type="evidence" value="ECO:0007669"/>
    <property type="project" value="UniProtKB-ARBA"/>
</dbReference>
<feature type="chain" id="PRO_5043100045" description="Dirigent protein" evidence="4">
    <location>
        <begin position="24"/>
        <end position="185"/>
    </location>
</feature>
<keyword evidence="4" id="KW-0732">Signal</keyword>
<feature type="signal peptide" evidence="4">
    <location>
        <begin position="1"/>
        <end position="23"/>
    </location>
</feature>
<evidence type="ECO:0000256" key="3">
    <source>
        <dbReference type="ARBA" id="ARBA00022525"/>
    </source>
</evidence>
<dbReference type="PANTHER" id="PTHR21495">
    <property type="entry name" value="NUCLEOPORIN-RELATED"/>
    <property type="match status" value="1"/>
</dbReference>
<keyword evidence="6" id="KW-1185">Reference proteome</keyword>
<name>A0AAV9BID2_ACOGR</name>
<comment type="similarity">
    <text evidence="1 4">Belongs to the plant dirigent protein family.</text>
</comment>
<comment type="subcellular location">
    <subcellularLocation>
        <location evidence="4">Secreted</location>
        <location evidence="4">Extracellular space</location>
        <location evidence="4">Apoplast</location>
    </subcellularLocation>
</comment>
<organism evidence="5 6">
    <name type="scientific">Acorus gramineus</name>
    <name type="common">Dwarf sweet flag</name>
    <dbReference type="NCBI Taxonomy" id="55184"/>
    <lineage>
        <taxon>Eukaryota</taxon>
        <taxon>Viridiplantae</taxon>
        <taxon>Streptophyta</taxon>
        <taxon>Embryophyta</taxon>
        <taxon>Tracheophyta</taxon>
        <taxon>Spermatophyta</taxon>
        <taxon>Magnoliopsida</taxon>
        <taxon>Liliopsida</taxon>
        <taxon>Acoraceae</taxon>
        <taxon>Acorus</taxon>
    </lineage>
</organism>
<evidence type="ECO:0000313" key="5">
    <source>
        <dbReference type="EMBL" id="KAK1276136.1"/>
    </source>
</evidence>
<dbReference type="Gene3D" id="2.40.480.10">
    <property type="entry name" value="Allene oxide cyclase-like"/>
    <property type="match status" value="1"/>
</dbReference>
<dbReference type="AlphaFoldDB" id="A0AAV9BID2"/>
<reference evidence="5" key="2">
    <citation type="submission" date="2023-06" db="EMBL/GenBank/DDBJ databases">
        <authorList>
            <person name="Ma L."/>
            <person name="Liu K.-W."/>
            <person name="Li Z."/>
            <person name="Hsiao Y.-Y."/>
            <person name="Qi Y."/>
            <person name="Fu T."/>
            <person name="Tang G."/>
            <person name="Zhang D."/>
            <person name="Sun W.-H."/>
            <person name="Liu D.-K."/>
            <person name="Li Y."/>
            <person name="Chen G.-Z."/>
            <person name="Liu X.-D."/>
            <person name="Liao X.-Y."/>
            <person name="Jiang Y.-T."/>
            <person name="Yu X."/>
            <person name="Hao Y."/>
            <person name="Huang J."/>
            <person name="Zhao X.-W."/>
            <person name="Ke S."/>
            <person name="Chen Y.-Y."/>
            <person name="Wu W.-L."/>
            <person name="Hsu J.-L."/>
            <person name="Lin Y.-F."/>
            <person name="Huang M.-D."/>
            <person name="Li C.-Y."/>
            <person name="Huang L."/>
            <person name="Wang Z.-W."/>
            <person name="Zhao X."/>
            <person name="Zhong W.-Y."/>
            <person name="Peng D.-H."/>
            <person name="Ahmad S."/>
            <person name="Lan S."/>
            <person name="Zhang J.-S."/>
            <person name="Tsai W.-C."/>
            <person name="Van De Peer Y."/>
            <person name="Liu Z.-J."/>
        </authorList>
    </citation>
    <scope>NUCLEOTIDE SEQUENCE</scope>
    <source>
        <strain evidence="5">SCP</strain>
        <tissue evidence="5">Leaves</tissue>
    </source>
</reference>
<dbReference type="InterPro" id="IPR004265">
    <property type="entry name" value="Dirigent"/>
</dbReference>
<comment type="caution">
    <text evidence="5">The sequence shown here is derived from an EMBL/GenBank/DDBJ whole genome shotgun (WGS) entry which is preliminary data.</text>
</comment>
<evidence type="ECO:0000256" key="4">
    <source>
        <dbReference type="RuleBase" id="RU363099"/>
    </source>
</evidence>
<comment type="function">
    <text evidence="4">Dirigent proteins impart stereoselectivity on the phenoxy radical-coupling reaction, yielding optically active lignans from two molecules of coniferyl alcohol in the biosynthesis of lignans, flavonolignans, and alkaloids and thus plays a central role in plant secondary metabolism.</text>
</comment>
<dbReference type="EMBL" id="JAUJYN010000003">
    <property type="protein sequence ID" value="KAK1276136.1"/>
    <property type="molecule type" value="Genomic_DNA"/>
</dbReference>
<dbReference type="Proteomes" id="UP001179952">
    <property type="component" value="Unassembled WGS sequence"/>
</dbReference>
<keyword evidence="4" id="KW-0052">Apoplast</keyword>
<gene>
    <name evidence="5" type="ORF">QJS04_geneDACA001896</name>
</gene>
<accession>A0AAV9BID2</accession>
<reference evidence="5" key="1">
    <citation type="journal article" date="2023" name="Nat. Commun.">
        <title>Diploid and tetraploid genomes of Acorus and the evolution of monocots.</title>
        <authorList>
            <person name="Ma L."/>
            <person name="Liu K.W."/>
            <person name="Li Z."/>
            <person name="Hsiao Y.Y."/>
            <person name="Qi Y."/>
            <person name="Fu T."/>
            <person name="Tang G.D."/>
            <person name="Zhang D."/>
            <person name="Sun W.H."/>
            <person name="Liu D.K."/>
            <person name="Li Y."/>
            <person name="Chen G.Z."/>
            <person name="Liu X.D."/>
            <person name="Liao X.Y."/>
            <person name="Jiang Y.T."/>
            <person name="Yu X."/>
            <person name="Hao Y."/>
            <person name="Huang J."/>
            <person name="Zhao X.W."/>
            <person name="Ke S."/>
            <person name="Chen Y.Y."/>
            <person name="Wu W.L."/>
            <person name="Hsu J.L."/>
            <person name="Lin Y.F."/>
            <person name="Huang M.D."/>
            <person name="Li C.Y."/>
            <person name="Huang L."/>
            <person name="Wang Z.W."/>
            <person name="Zhao X."/>
            <person name="Zhong W.Y."/>
            <person name="Peng D.H."/>
            <person name="Ahmad S."/>
            <person name="Lan S."/>
            <person name="Zhang J.S."/>
            <person name="Tsai W.C."/>
            <person name="Van de Peer Y."/>
            <person name="Liu Z.J."/>
        </authorList>
    </citation>
    <scope>NUCLEOTIDE SEQUENCE</scope>
    <source>
        <strain evidence="5">SCP</strain>
    </source>
</reference>
<keyword evidence="3 4" id="KW-0964">Secreted</keyword>
<evidence type="ECO:0000313" key="6">
    <source>
        <dbReference type="Proteomes" id="UP001179952"/>
    </source>
</evidence>
<dbReference type="Pfam" id="PF03018">
    <property type="entry name" value="Dirigent"/>
    <property type="match status" value="1"/>
</dbReference>
<evidence type="ECO:0000256" key="2">
    <source>
        <dbReference type="ARBA" id="ARBA00011738"/>
    </source>
</evidence>